<name>A0A7W3QPX3_ACTNM</name>
<dbReference type="GO" id="GO:0000976">
    <property type="term" value="F:transcription cis-regulatory region binding"/>
    <property type="evidence" value="ECO:0007669"/>
    <property type="project" value="TreeGrafter"/>
</dbReference>
<dbReference type="PANTHER" id="PTHR30055:SF231">
    <property type="entry name" value="TRANSCRIPTIONAL REGULATORY PROTEIN (PROBABLY DEOR-FAMILY)-RELATED"/>
    <property type="match status" value="1"/>
</dbReference>
<dbReference type="PROSITE" id="PS50977">
    <property type="entry name" value="HTH_TETR_2"/>
    <property type="match status" value="1"/>
</dbReference>
<comment type="caution">
    <text evidence="4">The sequence shown here is derived from an EMBL/GenBank/DDBJ whole genome shotgun (WGS) entry which is preliminary data.</text>
</comment>
<dbReference type="InterPro" id="IPR041583">
    <property type="entry name" value="TetR_C_31"/>
</dbReference>
<feature type="domain" description="HTH tetR-type" evidence="3">
    <location>
        <begin position="7"/>
        <end position="67"/>
    </location>
</feature>
<evidence type="ECO:0000256" key="2">
    <source>
        <dbReference type="PROSITE-ProRule" id="PRU00335"/>
    </source>
</evidence>
<protein>
    <submittedName>
        <fullName evidence="4">DNA-binding transcriptional regulator YbjK</fullName>
    </submittedName>
</protein>
<dbReference type="Proteomes" id="UP000572680">
    <property type="component" value="Unassembled WGS sequence"/>
</dbReference>
<dbReference type="Pfam" id="PF00440">
    <property type="entry name" value="TetR_N"/>
    <property type="match status" value="1"/>
</dbReference>
<dbReference type="AlphaFoldDB" id="A0A7W3QPX3"/>
<dbReference type="SUPFAM" id="SSF46689">
    <property type="entry name" value="Homeodomain-like"/>
    <property type="match status" value="1"/>
</dbReference>
<dbReference type="PANTHER" id="PTHR30055">
    <property type="entry name" value="HTH-TYPE TRANSCRIPTIONAL REGULATOR RUTR"/>
    <property type="match status" value="1"/>
</dbReference>
<evidence type="ECO:0000313" key="5">
    <source>
        <dbReference type="Proteomes" id="UP000572680"/>
    </source>
</evidence>
<dbReference type="InterPro" id="IPR001647">
    <property type="entry name" value="HTH_TetR"/>
</dbReference>
<dbReference type="RefSeq" id="WP_182847043.1">
    <property type="nucleotide sequence ID" value="NZ_BAAALP010000071.1"/>
</dbReference>
<dbReference type="GO" id="GO:0003700">
    <property type="term" value="F:DNA-binding transcription factor activity"/>
    <property type="evidence" value="ECO:0007669"/>
    <property type="project" value="TreeGrafter"/>
</dbReference>
<sequence length="203" mass="22057">MTPPENLLRRRALADAAIEVLGTRGIHQLSHRAVDEVAGVPGGTASNYFRNRDELLRAAARRVVDLHLEDMREDVEAVPVAPGGLDREGLADLIGRSLHQAATRRRTRFRAMFELHLEADRRPVLGETLSEIGAATLRTVVGHHRALDLATSPEQVRALMTLYGGALFTLVTGPLRPSAADTAHALARYMVNGVLDGPQEDPA</sequence>
<organism evidence="4 5">
    <name type="scientific">Actinomadura namibiensis</name>
    <dbReference type="NCBI Taxonomy" id="182080"/>
    <lineage>
        <taxon>Bacteria</taxon>
        <taxon>Bacillati</taxon>
        <taxon>Actinomycetota</taxon>
        <taxon>Actinomycetes</taxon>
        <taxon>Streptosporangiales</taxon>
        <taxon>Thermomonosporaceae</taxon>
        <taxon>Actinomadura</taxon>
    </lineage>
</organism>
<dbReference type="Gene3D" id="1.10.357.10">
    <property type="entry name" value="Tetracycline Repressor, domain 2"/>
    <property type="match status" value="1"/>
</dbReference>
<reference evidence="4 5" key="1">
    <citation type="submission" date="2020-08" db="EMBL/GenBank/DDBJ databases">
        <title>Genomic Encyclopedia of Type Strains, Phase IV (KMG-IV): sequencing the most valuable type-strain genomes for metagenomic binning, comparative biology and taxonomic classification.</title>
        <authorList>
            <person name="Goeker M."/>
        </authorList>
    </citation>
    <scope>NUCLEOTIDE SEQUENCE [LARGE SCALE GENOMIC DNA]</scope>
    <source>
        <strain evidence="4 5">DSM 44197</strain>
    </source>
</reference>
<feature type="DNA-binding region" description="H-T-H motif" evidence="2">
    <location>
        <begin position="30"/>
        <end position="49"/>
    </location>
</feature>
<dbReference type="InterPro" id="IPR050109">
    <property type="entry name" value="HTH-type_TetR-like_transc_reg"/>
</dbReference>
<keyword evidence="5" id="KW-1185">Reference proteome</keyword>
<keyword evidence="1 2" id="KW-0238">DNA-binding</keyword>
<evidence type="ECO:0000313" key="4">
    <source>
        <dbReference type="EMBL" id="MBA8955031.1"/>
    </source>
</evidence>
<gene>
    <name evidence="4" type="ORF">HNR61_006688</name>
</gene>
<proteinExistence type="predicted"/>
<evidence type="ECO:0000256" key="1">
    <source>
        <dbReference type="ARBA" id="ARBA00023125"/>
    </source>
</evidence>
<dbReference type="EMBL" id="JACJIA010000010">
    <property type="protein sequence ID" value="MBA8955031.1"/>
    <property type="molecule type" value="Genomic_DNA"/>
</dbReference>
<evidence type="ECO:0000259" key="3">
    <source>
        <dbReference type="PROSITE" id="PS50977"/>
    </source>
</evidence>
<accession>A0A7W3QPX3</accession>
<dbReference type="InterPro" id="IPR009057">
    <property type="entry name" value="Homeodomain-like_sf"/>
</dbReference>
<dbReference type="Pfam" id="PF17940">
    <property type="entry name" value="TetR_C_31"/>
    <property type="match status" value="1"/>
</dbReference>